<dbReference type="InterPro" id="IPR036641">
    <property type="entry name" value="HPT_dom_sf"/>
</dbReference>
<dbReference type="SUPFAM" id="SSF47226">
    <property type="entry name" value="Histidine-containing phosphotransfer domain, HPT domain"/>
    <property type="match status" value="1"/>
</dbReference>
<proteinExistence type="predicted"/>
<dbReference type="GO" id="GO:0000160">
    <property type="term" value="P:phosphorelay signal transduction system"/>
    <property type="evidence" value="ECO:0007669"/>
    <property type="project" value="InterPro"/>
</dbReference>
<dbReference type="RefSeq" id="WP_083644974.1">
    <property type="nucleotide sequence ID" value="NZ_AMRU01000007.1"/>
</dbReference>
<dbReference type="Proteomes" id="UP000186230">
    <property type="component" value="Chromosome"/>
</dbReference>
<dbReference type="AlphaFoldDB" id="A0A1L7I6Q3"/>
<evidence type="ECO:0000313" key="1">
    <source>
        <dbReference type="EMBL" id="APU69288.1"/>
    </source>
</evidence>
<dbReference type="Gene3D" id="1.20.120.160">
    <property type="entry name" value="HPT domain"/>
    <property type="match status" value="1"/>
</dbReference>
<name>A0A1L7I6Q3_9FLAO</name>
<evidence type="ECO:0000313" key="2">
    <source>
        <dbReference type="Proteomes" id="UP000186230"/>
    </source>
</evidence>
<dbReference type="STRING" id="1229726.GRFL_2564"/>
<sequence>MSSYNLDEVKEMAGGDDDFMVVVVQTFLEEIPPDVAAMNDAIENDNPSLAYQYAHKMKPNLQLFGLNLMEQIKIIEAWSKHGQRKDEVPEASAAITKKVDVAIIALKRDFELE</sequence>
<reference evidence="1 2" key="1">
    <citation type="submission" date="2016-07" db="EMBL/GenBank/DDBJ databases">
        <title>Multi-omics approach to identify versatile polysaccharide utilization systems of a marine flavobacterium Gramella flava.</title>
        <authorList>
            <person name="Tang K."/>
        </authorList>
    </citation>
    <scope>NUCLEOTIDE SEQUENCE [LARGE SCALE GENOMIC DNA]</scope>
    <source>
        <strain evidence="1 2">JLT2011</strain>
    </source>
</reference>
<protein>
    <submittedName>
        <fullName evidence="1">Uncharacterized protein</fullName>
    </submittedName>
</protein>
<dbReference type="OrthoDB" id="7478530at2"/>
<dbReference type="KEGG" id="gfl:GRFL_2564"/>
<organism evidence="1 2">
    <name type="scientific">Christiangramia flava JLT2011</name>
    <dbReference type="NCBI Taxonomy" id="1229726"/>
    <lineage>
        <taxon>Bacteria</taxon>
        <taxon>Pseudomonadati</taxon>
        <taxon>Bacteroidota</taxon>
        <taxon>Flavobacteriia</taxon>
        <taxon>Flavobacteriales</taxon>
        <taxon>Flavobacteriaceae</taxon>
        <taxon>Christiangramia</taxon>
    </lineage>
</organism>
<gene>
    <name evidence="1" type="ORF">GRFL_2564</name>
</gene>
<accession>A0A1L7I6Q3</accession>
<keyword evidence="2" id="KW-1185">Reference proteome</keyword>
<dbReference type="EMBL" id="CP016359">
    <property type="protein sequence ID" value="APU69288.1"/>
    <property type="molecule type" value="Genomic_DNA"/>
</dbReference>